<dbReference type="SUPFAM" id="SSF46785">
    <property type="entry name" value="Winged helix' DNA-binding domain"/>
    <property type="match status" value="1"/>
</dbReference>
<keyword evidence="3" id="KW-1185">Reference proteome</keyword>
<dbReference type="EMBL" id="JAAVJC010000161">
    <property type="protein sequence ID" value="NJQ16527.1"/>
    <property type="molecule type" value="Genomic_DNA"/>
</dbReference>
<sequence length="132" mass="13736">MLAVVGRTARTELDTALDADGLSLRIVGALGHLAASPDLSVSDLARRAGVSAPSMLATVRRLEERGHVQRLGPAGRGNTAQLRVTDAGREALALARRRADELDGTLFGALPPADRAALLALLGRAAASLLRR</sequence>
<accession>A0ABX1CGE6</accession>
<dbReference type="PROSITE" id="PS50995">
    <property type="entry name" value="HTH_MARR_2"/>
    <property type="match status" value="1"/>
</dbReference>
<dbReference type="InterPro" id="IPR000835">
    <property type="entry name" value="HTH_MarR-typ"/>
</dbReference>
<evidence type="ECO:0000313" key="2">
    <source>
        <dbReference type="EMBL" id="NJQ16527.1"/>
    </source>
</evidence>
<gene>
    <name evidence="2" type="ORF">HCN52_16680</name>
</gene>
<proteinExistence type="predicted"/>
<dbReference type="Pfam" id="PF12802">
    <property type="entry name" value="MarR_2"/>
    <property type="match status" value="1"/>
</dbReference>
<feature type="domain" description="HTH marR-type" evidence="1">
    <location>
        <begin position="1"/>
        <end position="127"/>
    </location>
</feature>
<dbReference type="InterPro" id="IPR036388">
    <property type="entry name" value="WH-like_DNA-bd_sf"/>
</dbReference>
<evidence type="ECO:0000259" key="1">
    <source>
        <dbReference type="PROSITE" id="PS50995"/>
    </source>
</evidence>
<organism evidence="2 3">
    <name type="scientific">Streptomyces bohaiensis</name>
    <dbReference type="NCBI Taxonomy" id="1431344"/>
    <lineage>
        <taxon>Bacteria</taxon>
        <taxon>Bacillati</taxon>
        <taxon>Actinomycetota</taxon>
        <taxon>Actinomycetes</taxon>
        <taxon>Kitasatosporales</taxon>
        <taxon>Streptomycetaceae</taxon>
        <taxon>Streptomyces</taxon>
    </lineage>
</organism>
<comment type="caution">
    <text evidence="2">The sequence shown here is derived from an EMBL/GenBank/DDBJ whole genome shotgun (WGS) entry which is preliminary data.</text>
</comment>
<protein>
    <submittedName>
        <fullName evidence="2">Winged helix-turn-helix transcriptional regulator</fullName>
    </submittedName>
</protein>
<evidence type="ECO:0000313" key="3">
    <source>
        <dbReference type="Proteomes" id="UP000727056"/>
    </source>
</evidence>
<dbReference type="Gene3D" id="1.10.10.10">
    <property type="entry name" value="Winged helix-like DNA-binding domain superfamily/Winged helix DNA-binding domain"/>
    <property type="match status" value="1"/>
</dbReference>
<dbReference type="Proteomes" id="UP000727056">
    <property type="component" value="Unassembled WGS sequence"/>
</dbReference>
<name>A0ABX1CGE6_9ACTN</name>
<reference evidence="2 3" key="1">
    <citation type="submission" date="2020-03" db="EMBL/GenBank/DDBJ databases">
        <title>Draft genome of Streptomyces sp. ventii, isolated from the Axial Seamount in the Pacific Ocean, and resequencing of the two type strains Streptomyces lonarensis strain NCL 716 and Streptomyces bohaiensis strain 11A07.</title>
        <authorList>
            <person name="Loughran R.M."/>
            <person name="Pfannmuller K.M."/>
            <person name="Wasson B.J."/>
            <person name="Deadmond M.C."/>
            <person name="Paddock B.E."/>
            <person name="Koyack M.J."/>
            <person name="Gallegos D.A."/>
            <person name="Mitchell E.A."/>
            <person name="Ushijima B."/>
            <person name="Saw J.H."/>
            <person name="Mcphail K.L."/>
            <person name="Videau P."/>
        </authorList>
    </citation>
    <scope>NUCLEOTIDE SEQUENCE [LARGE SCALE GENOMIC DNA]</scope>
    <source>
        <strain evidence="2 3">11A07</strain>
    </source>
</reference>
<dbReference type="InterPro" id="IPR036390">
    <property type="entry name" value="WH_DNA-bd_sf"/>
</dbReference>
<dbReference type="SMART" id="SM00347">
    <property type="entry name" value="HTH_MARR"/>
    <property type="match status" value="1"/>
</dbReference>